<dbReference type="Gene3D" id="1.10.10.1400">
    <property type="entry name" value="Terminase, small subunit, N-terminal DNA-binding domain, HTH motif"/>
    <property type="match status" value="1"/>
</dbReference>
<feature type="domain" description="PBSX phage terminase small subunit-like N-terminal" evidence="2">
    <location>
        <begin position="1"/>
        <end position="53"/>
    </location>
</feature>
<dbReference type="Pfam" id="PF03592">
    <property type="entry name" value="Terminase_2"/>
    <property type="match status" value="1"/>
</dbReference>
<feature type="domain" description="Phage terminase large subunit C-terminal" evidence="3">
    <location>
        <begin position="537"/>
        <end position="680"/>
    </location>
</feature>
<dbReference type="RefSeq" id="WP_055213414.1">
    <property type="nucleotide sequence ID" value="NZ_CYXO01000002.1"/>
</dbReference>
<dbReference type="NCBIfam" id="TIGR01547">
    <property type="entry name" value="phage_term_2"/>
    <property type="match status" value="1"/>
</dbReference>
<dbReference type="Proteomes" id="UP000095597">
    <property type="component" value="Unassembled WGS sequence"/>
</dbReference>
<dbReference type="OrthoDB" id="9768556at2"/>
<gene>
    <name evidence="4" type="ORF">ERS852573_00377</name>
</gene>
<dbReference type="PANTHER" id="PTHR39184:SF1">
    <property type="entry name" value="PBSX PHAGE TERMINASE LARGE SUBUNIT"/>
    <property type="match status" value="1"/>
</dbReference>
<evidence type="ECO:0000259" key="3">
    <source>
        <dbReference type="Pfam" id="PF17288"/>
    </source>
</evidence>
<dbReference type="EMBL" id="CYXO01000002">
    <property type="protein sequence ID" value="CUM75561.1"/>
    <property type="molecule type" value="Genomic_DNA"/>
</dbReference>
<dbReference type="Pfam" id="PF10668">
    <property type="entry name" value="Phage_terminase"/>
    <property type="match status" value="1"/>
</dbReference>
<dbReference type="InterPro" id="IPR005335">
    <property type="entry name" value="Terminase_ssu"/>
</dbReference>
<dbReference type="Pfam" id="PF04466">
    <property type="entry name" value="Terminase_3"/>
    <property type="match status" value="1"/>
</dbReference>
<feature type="domain" description="Phage terminase large subunit N-terminal" evidence="1">
    <location>
        <begin position="303"/>
        <end position="503"/>
    </location>
</feature>
<evidence type="ECO:0000259" key="1">
    <source>
        <dbReference type="Pfam" id="PF04466"/>
    </source>
</evidence>
<proteinExistence type="predicted"/>
<dbReference type="Gene3D" id="3.30.420.280">
    <property type="match status" value="1"/>
</dbReference>
<dbReference type="Pfam" id="PF17288">
    <property type="entry name" value="Terminase_3C"/>
    <property type="match status" value="1"/>
</dbReference>
<dbReference type="InterPro" id="IPR018925">
    <property type="entry name" value="XtmA-like_N"/>
</dbReference>
<dbReference type="InterPro" id="IPR035413">
    <property type="entry name" value="Terminase_L_C"/>
</dbReference>
<sequence>MPKARNPNREKAFEIYKKHKGEIDLVEIASQLNLAAGTVRGWKSKDKWDEKMNGTLRKNMERSKRKSENKKKANAEVIDQIIENPDLNDKQRLFCVLYVKCFNATKAYQKAYECSYETATVNGPRMLGNARVKEEIQCLKQNRLNRELISETDIFQKYIDIAFADITDYMEFGTEEVPVMAVYGPVKVKNEETGEEETLTRIVNTAKFKDSLDVDGTILTEVKQGKDGAGIKLADRMKALQWLADHMNLATEEQRAKIEKTRADIQRMQPEPVPEKEYKGIPATMVAPVFAPVLFDIKEKRHTEYVFPGGRGSTKSSFVSLAVGDILKSNDQIHAVIMRQVGDTMRSSIYQQARWAIEALGLEDEFECTVSPLEITRKSTGQKIYFRGADDPGKVKSIKVPFGYIGVLWFEELDQFMGPEAVRKIEQSVIRGGDTAYIFKTFNPPKSLNNWANKYIKIPKETRLVTESTYLDIPKKWLGKTFIEEAEFLKETNPDAYENEYLGVANGSGGSVFDNITIREITDDEISGFDHVLNGIDWGWFPDPYAFARVHYDRARLRLYVWQEYTCNKRSNRQTADELIRMGITGNDLLTCDSAEKKSIGDYKSYGLLARAAEKGPGSREYSYKWLQSLREIIIDNVRCPVAAQEFMDYEYERDKEGNIITGYPDGNDHMIDAVRYATERIWKRRGE</sequence>
<dbReference type="Gene3D" id="3.40.50.300">
    <property type="entry name" value="P-loop containing nucleotide triphosphate hydrolases"/>
    <property type="match status" value="1"/>
</dbReference>
<reference evidence="4 5" key="1">
    <citation type="submission" date="2015-09" db="EMBL/GenBank/DDBJ databases">
        <authorList>
            <consortium name="Pathogen Informatics"/>
        </authorList>
    </citation>
    <scope>NUCLEOTIDE SEQUENCE [LARGE SCALE GENOMIC DNA]</scope>
    <source>
        <strain evidence="4 5">2789STDY5834961</strain>
    </source>
</reference>
<accession>A0A173RCG6</accession>
<evidence type="ECO:0000313" key="5">
    <source>
        <dbReference type="Proteomes" id="UP000095597"/>
    </source>
</evidence>
<protein>
    <submittedName>
        <fullName evidence="4">Uncharacterized conserved protein</fullName>
    </submittedName>
</protein>
<dbReference type="InterPro" id="IPR038713">
    <property type="entry name" value="Terminase_Gp1_N_sf"/>
</dbReference>
<dbReference type="GO" id="GO:0051276">
    <property type="term" value="P:chromosome organization"/>
    <property type="evidence" value="ECO:0007669"/>
    <property type="project" value="InterPro"/>
</dbReference>
<evidence type="ECO:0000259" key="2">
    <source>
        <dbReference type="Pfam" id="PF10668"/>
    </source>
</evidence>
<evidence type="ECO:0000313" key="4">
    <source>
        <dbReference type="EMBL" id="CUM75561.1"/>
    </source>
</evidence>
<name>A0A173RCG6_9FIRM</name>
<dbReference type="InterPro" id="IPR027417">
    <property type="entry name" value="P-loop_NTPase"/>
</dbReference>
<dbReference type="InterPro" id="IPR006437">
    <property type="entry name" value="Phage_terminase_lsu"/>
</dbReference>
<dbReference type="AlphaFoldDB" id="A0A173RCG6"/>
<dbReference type="InterPro" id="IPR035412">
    <property type="entry name" value="Terminase_L_N"/>
</dbReference>
<dbReference type="InterPro" id="IPR052380">
    <property type="entry name" value="Viral_DNA_packaging_terminase"/>
</dbReference>
<organism evidence="4 5">
    <name type="scientific">Dorea longicatena</name>
    <dbReference type="NCBI Taxonomy" id="88431"/>
    <lineage>
        <taxon>Bacteria</taxon>
        <taxon>Bacillati</taxon>
        <taxon>Bacillota</taxon>
        <taxon>Clostridia</taxon>
        <taxon>Lachnospirales</taxon>
        <taxon>Lachnospiraceae</taxon>
        <taxon>Dorea</taxon>
    </lineage>
</organism>
<dbReference type="PANTHER" id="PTHR39184">
    <property type="match status" value="1"/>
</dbReference>